<reference evidence="2" key="1">
    <citation type="submission" date="2023-03" db="EMBL/GenBank/DDBJ databases">
        <authorList>
            <person name="Shen W."/>
            <person name="Cai J."/>
        </authorList>
    </citation>
    <scope>NUCLEOTIDE SEQUENCE</scope>
    <source>
        <strain evidence="1">B646-2</strain>
        <strain evidence="2">Y15</strain>
    </source>
</reference>
<name>A0AAP5K7Q2_9ENTE</name>
<sequence>MVHKIHTIEHHKIISDFRLLSGLTVSIEDCAHLTKEFQKYGVEDYYISDYEGNSYLTRYVDYFIDGIPCWKYKKNYLVPLIFRDMPDTQKMFRDSYRWEAFFILLDWYLEYNPEKVIVACSKKRKKFEVIDTAFLIFRLWEICDGAAFPIANITNLSEFEKWNQIFHLIDTGKSFKRTKEFDATKVEDLTQLEAVISIIKLKYQTLLQKQGYQF</sequence>
<dbReference type="Proteomes" id="UP001254770">
    <property type="component" value="Unassembled WGS sequence"/>
</dbReference>
<dbReference type="Proteomes" id="UP001249240">
    <property type="component" value="Unassembled WGS sequence"/>
</dbReference>
<evidence type="ECO:0000313" key="1">
    <source>
        <dbReference type="EMBL" id="MDT2538756.1"/>
    </source>
</evidence>
<comment type="caution">
    <text evidence="2">The sequence shown here is derived from an EMBL/GenBank/DDBJ whole genome shotgun (WGS) entry which is preliminary data.</text>
</comment>
<evidence type="ECO:0000313" key="2">
    <source>
        <dbReference type="EMBL" id="MDT2544409.1"/>
    </source>
</evidence>
<evidence type="ECO:0000313" key="3">
    <source>
        <dbReference type="Proteomes" id="UP001254770"/>
    </source>
</evidence>
<dbReference type="AlphaFoldDB" id="A0AAP5K7Q2"/>
<dbReference type="EMBL" id="JARPXL010000007">
    <property type="protein sequence ID" value="MDT2544409.1"/>
    <property type="molecule type" value="Genomic_DNA"/>
</dbReference>
<proteinExistence type="predicted"/>
<dbReference type="RefSeq" id="WP_010746600.1">
    <property type="nucleotide sequence ID" value="NZ_BAAAXM010000040.1"/>
</dbReference>
<organism evidence="2 3">
    <name type="scientific">Enterococcus raffinosus</name>
    <dbReference type="NCBI Taxonomy" id="71452"/>
    <lineage>
        <taxon>Bacteria</taxon>
        <taxon>Bacillati</taxon>
        <taxon>Bacillota</taxon>
        <taxon>Bacilli</taxon>
        <taxon>Lactobacillales</taxon>
        <taxon>Enterococcaceae</taxon>
        <taxon>Enterococcus</taxon>
    </lineage>
</organism>
<dbReference type="GeneID" id="67039401"/>
<accession>A0AAP5K7Q2</accession>
<dbReference type="EMBL" id="JARPXM010000010">
    <property type="protein sequence ID" value="MDT2538756.1"/>
    <property type="molecule type" value="Genomic_DNA"/>
</dbReference>
<gene>
    <name evidence="2" type="ORF">P7D69_08690</name>
    <name evidence="1" type="ORF">P7D78_11480</name>
</gene>
<protein>
    <submittedName>
        <fullName evidence="2">Uncharacterized protein</fullName>
    </submittedName>
</protein>